<evidence type="ECO:0000313" key="2">
    <source>
        <dbReference type="EMBL" id="MFD1128293.1"/>
    </source>
</evidence>
<dbReference type="RefSeq" id="WP_251583460.1">
    <property type="nucleotide sequence ID" value="NZ_JBHTKX010000001.1"/>
</dbReference>
<feature type="domain" description="HTH cro/C1-type" evidence="1">
    <location>
        <begin position="12"/>
        <end position="67"/>
    </location>
</feature>
<evidence type="ECO:0000259" key="1">
    <source>
        <dbReference type="SMART" id="SM00530"/>
    </source>
</evidence>
<name>A0ABW3PTQ3_9BACL</name>
<dbReference type="InterPro" id="IPR010982">
    <property type="entry name" value="Lambda_DNA-bd_dom_sf"/>
</dbReference>
<dbReference type="InterPro" id="IPR001387">
    <property type="entry name" value="Cro/C1-type_HTH"/>
</dbReference>
<comment type="caution">
    <text evidence="2">The sequence shown here is derived from an EMBL/GenBank/DDBJ whole genome shotgun (WGS) entry which is preliminary data.</text>
</comment>
<protein>
    <recommendedName>
        <fullName evidence="1">HTH cro/C1-type domain-containing protein</fullName>
    </recommendedName>
</protein>
<keyword evidence="3" id="KW-1185">Reference proteome</keyword>
<dbReference type="Gene3D" id="1.10.260.40">
    <property type="entry name" value="lambda repressor-like DNA-binding domains"/>
    <property type="match status" value="1"/>
</dbReference>
<organism evidence="2 3">
    <name type="scientific">Paenibacillus provencensis</name>
    <dbReference type="NCBI Taxonomy" id="441151"/>
    <lineage>
        <taxon>Bacteria</taxon>
        <taxon>Bacillati</taxon>
        <taxon>Bacillota</taxon>
        <taxon>Bacilli</taxon>
        <taxon>Bacillales</taxon>
        <taxon>Paenibacillaceae</taxon>
        <taxon>Paenibacillus</taxon>
    </lineage>
</organism>
<proteinExistence type="predicted"/>
<sequence>MRSVTDIAQKLTLKEARENSGFSIEEVAPLFGLSVNKLEEYEVDASKAPADIVVGLCVKYNIGVDHIYTGEAEDVYAARKPPRVTNLNDAATISEIKTKVIILSHYVEQDNMFTRNHILRSLKEIIFDIYGYEEVLIRPLLDEMEELRE</sequence>
<dbReference type="EMBL" id="JBHTKX010000001">
    <property type="protein sequence ID" value="MFD1128293.1"/>
    <property type="molecule type" value="Genomic_DNA"/>
</dbReference>
<dbReference type="SMART" id="SM00530">
    <property type="entry name" value="HTH_XRE"/>
    <property type="match status" value="1"/>
</dbReference>
<reference evidence="3" key="1">
    <citation type="journal article" date="2019" name="Int. J. Syst. Evol. Microbiol.">
        <title>The Global Catalogue of Microorganisms (GCM) 10K type strain sequencing project: providing services to taxonomists for standard genome sequencing and annotation.</title>
        <authorList>
            <consortium name="The Broad Institute Genomics Platform"/>
            <consortium name="The Broad Institute Genome Sequencing Center for Infectious Disease"/>
            <person name="Wu L."/>
            <person name="Ma J."/>
        </authorList>
    </citation>
    <scope>NUCLEOTIDE SEQUENCE [LARGE SCALE GENOMIC DNA]</scope>
    <source>
        <strain evidence="3">CCUG 53519</strain>
    </source>
</reference>
<evidence type="ECO:0000313" key="3">
    <source>
        <dbReference type="Proteomes" id="UP001597169"/>
    </source>
</evidence>
<gene>
    <name evidence="2" type="ORF">ACFQ3J_08920</name>
</gene>
<dbReference type="SUPFAM" id="SSF47413">
    <property type="entry name" value="lambda repressor-like DNA-binding domains"/>
    <property type="match status" value="1"/>
</dbReference>
<accession>A0ABW3PTQ3</accession>
<dbReference type="Proteomes" id="UP001597169">
    <property type="component" value="Unassembled WGS sequence"/>
</dbReference>